<evidence type="ECO:0000259" key="1">
    <source>
        <dbReference type="Pfam" id="PF00501"/>
    </source>
</evidence>
<evidence type="ECO:0000313" key="4">
    <source>
        <dbReference type="Proteomes" id="UP001302494"/>
    </source>
</evidence>
<dbReference type="InterPro" id="IPR000873">
    <property type="entry name" value="AMP-dep_synth/lig_dom"/>
</dbReference>
<dbReference type="Pfam" id="PF00501">
    <property type="entry name" value="AMP-binding"/>
    <property type="match status" value="1"/>
</dbReference>
<keyword evidence="4" id="KW-1185">Reference proteome</keyword>
<feature type="domain" description="AMP-dependent synthetase/ligase" evidence="1">
    <location>
        <begin position="7"/>
        <end position="360"/>
    </location>
</feature>
<dbReference type="SUPFAM" id="SSF56801">
    <property type="entry name" value="Acetyl-CoA synthetase-like"/>
    <property type="match status" value="1"/>
</dbReference>
<keyword evidence="3" id="KW-0436">Ligase</keyword>
<dbReference type="InterPro" id="IPR020845">
    <property type="entry name" value="AMP-binding_CS"/>
</dbReference>
<reference evidence="3 4" key="1">
    <citation type="submission" date="2023-01" db="EMBL/GenBank/DDBJ databases">
        <title>Cultivation and genomic characterization of new, ubiquitous marine nitrite-oxidizing bacteria from the Nitrospirales.</title>
        <authorList>
            <person name="Mueller A.J."/>
            <person name="Daebeler A."/>
            <person name="Herbold C.W."/>
            <person name="Kirkegaard R.H."/>
            <person name="Daims H."/>
        </authorList>
    </citation>
    <scope>NUCLEOTIDE SEQUENCE [LARGE SCALE GENOMIC DNA]</scope>
    <source>
        <strain evidence="3 4">DK</strain>
    </source>
</reference>
<dbReference type="InterPro" id="IPR042099">
    <property type="entry name" value="ANL_N_sf"/>
</dbReference>
<name>A0AA96GUV1_9BACT</name>
<dbReference type="Gene3D" id="3.30.300.30">
    <property type="match status" value="1"/>
</dbReference>
<proteinExistence type="predicted"/>
<accession>A0AA96GUV1</accession>
<dbReference type="InterPro" id="IPR045851">
    <property type="entry name" value="AMP-bd_C_sf"/>
</dbReference>
<dbReference type="Pfam" id="PF13193">
    <property type="entry name" value="AMP-binding_C"/>
    <property type="match status" value="1"/>
</dbReference>
<evidence type="ECO:0000259" key="2">
    <source>
        <dbReference type="Pfam" id="PF13193"/>
    </source>
</evidence>
<dbReference type="InterPro" id="IPR025110">
    <property type="entry name" value="AMP-bd_C"/>
</dbReference>
<dbReference type="NCBIfam" id="TIGR03098">
    <property type="entry name" value="ligase_PEP_1"/>
    <property type="match status" value="1"/>
</dbReference>
<dbReference type="Gene3D" id="3.40.50.12780">
    <property type="entry name" value="N-terminal domain of ligase-like"/>
    <property type="match status" value="1"/>
</dbReference>
<evidence type="ECO:0000313" key="3">
    <source>
        <dbReference type="EMBL" id="WNM64016.1"/>
    </source>
</evidence>
<dbReference type="GO" id="GO:0016877">
    <property type="term" value="F:ligase activity, forming carbon-sulfur bonds"/>
    <property type="evidence" value="ECO:0007669"/>
    <property type="project" value="UniProtKB-ARBA"/>
</dbReference>
<dbReference type="AlphaFoldDB" id="A0AA96GUV1"/>
<organism evidence="3 4">
    <name type="scientific">Candidatus Nitrospira neomarina</name>
    <dbReference type="NCBI Taxonomy" id="3020899"/>
    <lineage>
        <taxon>Bacteria</taxon>
        <taxon>Pseudomonadati</taxon>
        <taxon>Nitrospirota</taxon>
        <taxon>Nitrospiria</taxon>
        <taxon>Nitrospirales</taxon>
        <taxon>Nitrospiraceae</taxon>
        <taxon>Nitrospira</taxon>
    </lineage>
</organism>
<dbReference type="PROSITE" id="PS00455">
    <property type="entry name" value="AMP_BINDING"/>
    <property type="match status" value="1"/>
</dbReference>
<dbReference type="KEGG" id="nneo:PQG83_09745"/>
<dbReference type="PANTHER" id="PTHR43767">
    <property type="entry name" value="LONG-CHAIN-FATTY-ACID--COA LIGASE"/>
    <property type="match status" value="1"/>
</dbReference>
<sequence>MFQHSLEFSAEKYPKKQAIKHNDDFITYEELCPKAAALGYELKQIGIPKGERIGILLDKSINQVISLLGILYADMIFVIINPMLRASQIQHILSDCSIECVITSKKYLNKIGSVMEESKVKNLLLEDSFNEIISNNYGKRPDCLNISDDISNIIYTSGSTGLPKGIVISHRNLIDGASIVSKYLHITEDERILGLLPFNFDYGLNQLTTTLTKGCTIVLFQFFMPNTFLKILLEENITGLAAIPPIWASVFNPKLCKIDDSQHFSELRYITNSGGKLPVATVRKIRNAFQDTKLFLMYGLTEAFRSTYLDPEEVDKKPDSIGKAIPNVQVEIINETGKPCRPEEVGELIHRGACIAKGYWNNPELTANVYRPNPLFPNGNQFLETVVYSGDLAKKDSEGFIYFLGRKDAMIKTEGYRVSPTEVEELLMNFGGINEAVVFGVEIEHIGTKIIAIITANGEIEIDDVIAYCRREAPSYLVPHEIILRDNLPKTDTGKIDRKFAINEAIEKHVN</sequence>
<dbReference type="PANTHER" id="PTHR43767:SF10">
    <property type="entry name" value="SURFACTIN SYNTHASE SUBUNIT 1"/>
    <property type="match status" value="1"/>
</dbReference>
<dbReference type="EMBL" id="CP116968">
    <property type="protein sequence ID" value="WNM64016.1"/>
    <property type="molecule type" value="Genomic_DNA"/>
</dbReference>
<gene>
    <name evidence="3" type="ORF">PQG83_09745</name>
</gene>
<dbReference type="RefSeq" id="WP_312748887.1">
    <property type="nucleotide sequence ID" value="NZ_CP116968.1"/>
</dbReference>
<feature type="domain" description="AMP-binding enzyme C-terminal" evidence="2">
    <location>
        <begin position="422"/>
        <end position="495"/>
    </location>
</feature>
<dbReference type="InterPro" id="IPR050237">
    <property type="entry name" value="ATP-dep_AMP-bd_enzyme"/>
</dbReference>
<dbReference type="InterPro" id="IPR017529">
    <property type="entry name" value="AcylCoA_ligase_PEP_1"/>
</dbReference>
<protein>
    <submittedName>
        <fullName evidence="3">Acyl-CoA ligase (AMP-forming), exosortase A system-associated</fullName>
    </submittedName>
</protein>
<dbReference type="Proteomes" id="UP001302494">
    <property type="component" value="Chromosome"/>
</dbReference>